<dbReference type="STRING" id="391937.NA2_08124"/>
<protein>
    <recommendedName>
        <fullName evidence="3 9">Translation initiation factor IF-2</fullName>
    </recommendedName>
</protein>
<evidence type="ECO:0000256" key="9">
    <source>
        <dbReference type="HAMAP-Rule" id="MF_00100"/>
    </source>
</evidence>
<comment type="caution">
    <text evidence="14">The sequence shown here is derived from an EMBL/GenBank/DDBJ whole genome shotgun (WGS) entry which is preliminary data.</text>
</comment>
<feature type="compositionally biased region" description="Pro residues" evidence="12">
    <location>
        <begin position="65"/>
        <end position="76"/>
    </location>
</feature>
<gene>
    <name evidence="9 14" type="primary">infB</name>
    <name evidence="14" type="ORF">NA2_08124</name>
</gene>
<dbReference type="OrthoDB" id="9811804at2"/>
<dbReference type="InterPro" id="IPR000795">
    <property type="entry name" value="T_Tr_GTP-bd_dom"/>
</dbReference>
<dbReference type="Gene3D" id="3.40.50.300">
    <property type="entry name" value="P-loop containing nucleotide triphosphate hydrolases"/>
    <property type="match status" value="1"/>
</dbReference>
<organism evidence="14 15">
    <name type="scientific">Nitratireductor pacificus pht-3B</name>
    <dbReference type="NCBI Taxonomy" id="391937"/>
    <lineage>
        <taxon>Bacteria</taxon>
        <taxon>Pseudomonadati</taxon>
        <taxon>Pseudomonadota</taxon>
        <taxon>Alphaproteobacteria</taxon>
        <taxon>Hyphomicrobiales</taxon>
        <taxon>Phyllobacteriaceae</taxon>
        <taxon>Nitratireductor</taxon>
    </lineage>
</organism>
<dbReference type="FunFam" id="2.40.30.10:FF:000007">
    <property type="entry name" value="Translation initiation factor IF-2"/>
    <property type="match status" value="1"/>
</dbReference>
<feature type="compositionally biased region" description="Polar residues" evidence="12">
    <location>
        <begin position="28"/>
        <end position="38"/>
    </location>
</feature>
<dbReference type="NCBIfam" id="TIGR00231">
    <property type="entry name" value="small_GTP"/>
    <property type="match status" value="1"/>
</dbReference>
<evidence type="ECO:0000256" key="8">
    <source>
        <dbReference type="ARBA" id="ARBA00023134"/>
    </source>
</evidence>
<evidence type="ECO:0000256" key="7">
    <source>
        <dbReference type="ARBA" id="ARBA00022917"/>
    </source>
</evidence>
<dbReference type="Pfam" id="PF08364">
    <property type="entry name" value="IF2_assoc"/>
    <property type="match status" value="1"/>
</dbReference>
<dbReference type="NCBIfam" id="TIGR00487">
    <property type="entry name" value="IF-2"/>
    <property type="match status" value="1"/>
</dbReference>
<evidence type="ECO:0000256" key="5">
    <source>
        <dbReference type="ARBA" id="ARBA00022540"/>
    </source>
</evidence>
<dbReference type="InterPro" id="IPR009000">
    <property type="entry name" value="Transl_B-barrel_sf"/>
</dbReference>
<accession>K2N5F6</accession>
<feature type="domain" description="Tr-type G" evidence="13">
    <location>
        <begin position="355"/>
        <end position="524"/>
    </location>
</feature>
<dbReference type="GO" id="GO:0005829">
    <property type="term" value="C:cytosol"/>
    <property type="evidence" value="ECO:0007669"/>
    <property type="project" value="TreeGrafter"/>
</dbReference>
<keyword evidence="6 9" id="KW-0547">Nucleotide-binding</keyword>
<dbReference type="SUPFAM" id="SSF52540">
    <property type="entry name" value="P-loop containing nucleoside triphosphate hydrolases"/>
    <property type="match status" value="1"/>
</dbReference>
<dbReference type="PROSITE" id="PS01176">
    <property type="entry name" value="IF2"/>
    <property type="match status" value="1"/>
</dbReference>
<keyword evidence="8 9" id="KW-0342">GTP-binding</keyword>
<feature type="compositionally biased region" description="Basic and acidic residues" evidence="12">
    <location>
        <begin position="83"/>
        <end position="94"/>
    </location>
</feature>
<evidence type="ECO:0000313" key="15">
    <source>
        <dbReference type="Proteomes" id="UP000006786"/>
    </source>
</evidence>
<keyword evidence="15" id="KW-1185">Reference proteome</keyword>
<evidence type="ECO:0000256" key="2">
    <source>
        <dbReference type="ARBA" id="ARBA00007733"/>
    </source>
</evidence>
<evidence type="ECO:0000256" key="12">
    <source>
        <dbReference type="SAM" id="MobiDB-lite"/>
    </source>
</evidence>
<keyword evidence="5 9" id="KW-0396">Initiation factor</keyword>
<comment type="similarity">
    <text evidence="2 9 10">Belongs to the TRAFAC class translation factor GTPase superfamily. Classic translation factor GTPase family. IF-2 subfamily.</text>
</comment>
<dbReference type="InterPro" id="IPR000178">
    <property type="entry name" value="TF_IF2_bacterial-like"/>
</dbReference>
<feature type="compositionally biased region" description="Low complexity" evidence="12">
    <location>
        <begin position="180"/>
        <end position="189"/>
    </location>
</feature>
<feature type="region of interest" description="G-domain" evidence="9">
    <location>
        <begin position="358"/>
        <end position="506"/>
    </location>
</feature>
<feature type="compositionally biased region" description="Basic and acidic residues" evidence="12">
    <location>
        <begin position="108"/>
        <end position="177"/>
    </location>
</feature>
<dbReference type="SUPFAM" id="SSF52156">
    <property type="entry name" value="Initiation factor IF2/eIF5b, domain 3"/>
    <property type="match status" value="1"/>
</dbReference>
<dbReference type="PANTHER" id="PTHR43381">
    <property type="entry name" value="TRANSLATION INITIATION FACTOR IF-2-RELATED"/>
    <property type="match status" value="1"/>
</dbReference>
<dbReference type="FunFam" id="3.40.50.10050:FF:000001">
    <property type="entry name" value="Translation initiation factor IF-2"/>
    <property type="match status" value="1"/>
</dbReference>
<dbReference type="InterPro" id="IPR006847">
    <property type="entry name" value="IF2_N"/>
</dbReference>
<dbReference type="InterPro" id="IPR044145">
    <property type="entry name" value="IF2_II"/>
</dbReference>
<name>K2N5F6_9HYPH</name>
<evidence type="ECO:0000313" key="14">
    <source>
        <dbReference type="EMBL" id="EKF19443.1"/>
    </source>
</evidence>
<dbReference type="InterPro" id="IPR023115">
    <property type="entry name" value="TIF_IF2_dom3"/>
</dbReference>
<feature type="binding site" evidence="9">
    <location>
        <begin position="410"/>
        <end position="414"/>
    </location>
    <ligand>
        <name>GTP</name>
        <dbReference type="ChEBI" id="CHEBI:37565"/>
    </ligand>
</feature>
<sequence length="857" mass="93997">MTDTKTGDDKTLSVNTKKTLTLKRPSVEQGTVRQNFSHGRSKSVVVETKKRKFSRPDEPAAATPAPAPVKPRPVVPTPQSQTTRERPRPSHTSERSGVVLNELSSDELEARRRALQDSKVREAEERQRAAEDAKRRAEEDARRQREREESARRQAEEEERLKVEAEARRRSEEEARRRAPAAAEQAAPEASDDNEGKGNSKGLPPKRPVPVKTEVAPRPAKPRTDDERRRGKLTLNKALSDDGEARGRSLSSMRRRQEKFRRAQHQEPREKISREVVLPETITIQELAQRMAERAVDVVKFFMKQGQMMKPGDVIDADTAELVAEEFGHTVKRVAESDVEEGLFNIADNAEDLKSRPPVVTIMGHVDHGKTSLLDAIRHANVVSGEAGGITQHIGAYQVVQDGQTITFIDTPGHAAFTAMRARGAEATDIAILVVAADDSVMPQTIESINHAKAAGVPIIVAINKIDKPQADAQKVRTELLQHEVFVESMGGEVLDVEVSAVKGTNLDKLLEAILLQSEVLELKANPDRTAEGVVIEAKLDRGRGSVATVLVQTGTLRTGDIIVAGNEWGRVRALVNDRGEQMKEAPPSMPVEILGLQGTPLAGDRIAVVESEARAREIADYRQRLAREKSVARQAGQRGSLEQMMSQLQDSGLKEFPLIIKGDVQGSIEAIASALEKLGTDEVQARIVHAGAGAITESDVSLAETSGAAIIGFNVRANKQARDAAEQAGIEIRYYNIIYDLVDDIKAAMSGLLSPERRETFLGNAEILEVFNVSKVGKVAGCRVTEGKVERGAGVRLIRDSVVIHEGKLKTLKRFKDEVSEVPSGQECGMAFENYEDIRAGDVIEAFRVEHITRTL</sequence>
<dbReference type="AlphaFoldDB" id="K2N5F6"/>
<dbReference type="EMBL" id="AMRM01000007">
    <property type="protein sequence ID" value="EKF19443.1"/>
    <property type="molecule type" value="Genomic_DNA"/>
</dbReference>
<dbReference type="Proteomes" id="UP000006786">
    <property type="component" value="Unassembled WGS sequence"/>
</dbReference>
<dbReference type="InterPro" id="IPR013575">
    <property type="entry name" value="IF2_assoc_dom_bac"/>
</dbReference>
<dbReference type="CDD" id="cd01887">
    <property type="entry name" value="IF2_eIF5B"/>
    <property type="match status" value="1"/>
</dbReference>
<dbReference type="SUPFAM" id="SSF50447">
    <property type="entry name" value="Translation proteins"/>
    <property type="match status" value="2"/>
</dbReference>
<feature type="region of interest" description="Disordered" evidence="12">
    <location>
        <begin position="1"/>
        <end position="268"/>
    </location>
</feature>
<dbReference type="FunFam" id="2.40.30.10:FF:000008">
    <property type="entry name" value="Translation initiation factor IF-2"/>
    <property type="match status" value="1"/>
</dbReference>
<feature type="binding site" evidence="9">
    <location>
        <begin position="364"/>
        <end position="371"/>
    </location>
    <ligand>
        <name>GTP</name>
        <dbReference type="ChEBI" id="CHEBI:37565"/>
    </ligand>
</feature>
<evidence type="ECO:0000256" key="11">
    <source>
        <dbReference type="RuleBase" id="RU000645"/>
    </source>
</evidence>
<dbReference type="Gene3D" id="2.40.30.10">
    <property type="entry name" value="Translation factors"/>
    <property type="match status" value="2"/>
</dbReference>
<dbReference type="Gene3D" id="3.40.50.10050">
    <property type="entry name" value="Translation initiation factor IF- 2, domain 3"/>
    <property type="match status" value="1"/>
</dbReference>
<evidence type="ECO:0000256" key="4">
    <source>
        <dbReference type="ARBA" id="ARBA00022490"/>
    </source>
</evidence>
<evidence type="ECO:0000256" key="6">
    <source>
        <dbReference type="ARBA" id="ARBA00022741"/>
    </source>
</evidence>
<dbReference type="GO" id="GO:0005525">
    <property type="term" value="F:GTP binding"/>
    <property type="evidence" value="ECO:0007669"/>
    <property type="project" value="UniProtKB-KW"/>
</dbReference>
<comment type="function">
    <text evidence="9 10">One of the essential components for the initiation of protein synthesis. Protects formylmethionyl-tRNA from spontaneous hydrolysis and promotes its binding to the 30S ribosomal subunits. Also involved in the hydrolysis of GTP during the formation of the 70S ribosomal complex.</text>
</comment>
<dbReference type="GO" id="GO:0003924">
    <property type="term" value="F:GTPase activity"/>
    <property type="evidence" value="ECO:0007669"/>
    <property type="project" value="UniProtKB-UniRule"/>
</dbReference>
<feature type="compositionally biased region" description="Basic and acidic residues" evidence="12">
    <location>
        <begin position="1"/>
        <end position="11"/>
    </location>
</feature>
<dbReference type="eggNOG" id="COG0532">
    <property type="taxonomic scope" value="Bacteria"/>
</dbReference>
<proteinExistence type="inferred from homology"/>
<dbReference type="FunFam" id="3.40.50.300:FF:000019">
    <property type="entry name" value="Translation initiation factor IF-2"/>
    <property type="match status" value="1"/>
</dbReference>
<dbReference type="InterPro" id="IPR027417">
    <property type="entry name" value="P-loop_NTPase"/>
</dbReference>
<dbReference type="CDD" id="cd03702">
    <property type="entry name" value="IF2_mtIF2_II"/>
    <property type="match status" value="1"/>
</dbReference>
<dbReference type="InterPro" id="IPR036925">
    <property type="entry name" value="TIF_IF2_dom3_sf"/>
</dbReference>
<evidence type="ECO:0000259" key="13">
    <source>
        <dbReference type="PROSITE" id="PS51722"/>
    </source>
</evidence>
<dbReference type="Pfam" id="PF04760">
    <property type="entry name" value="IF2_N"/>
    <property type="match status" value="1"/>
</dbReference>
<keyword evidence="7 9" id="KW-0648">Protein biosynthesis</keyword>
<dbReference type="InterPro" id="IPR053905">
    <property type="entry name" value="EF-G-like_DII"/>
</dbReference>
<dbReference type="PROSITE" id="PS51722">
    <property type="entry name" value="G_TR_2"/>
    <property type="match status" value="1"/>
</dbReference>
<dbReference type="Pfam" id="PF03144">
    <property type="entry name" value="GTP_EFTU_D2"/>
    <property type="match status" value="1"/>
</dbReference>
<dbReference type="GO" id="GO:0003743">
    <property type="term" value="F:translation initiation factor activity"/>
    <property type="evidence" value="ECO:0007669"/>
    <property type="project" value="UniProtKB-UniRule"/>
</dbReference>
<evidence type="ECO:0000256" key="10">
    <source>
        <dbReference type="RuleBase" id="RU000644"/>
    </source>
</evidence>
<dbReference type="CDD" id="cd03692">
    <property type="entry name" value="mtIF2_IVc"/>
    <property type="match status" value="1"/>
</dbReference>
<dbReference type="Pfam" id="PF22042">
    <property type="entry name" value="EF-G_D2"/>
    <property type="match status" value="1"/>
</dbReference>
<feature type="binding site" evidence="9">
    <location>
        <begin position="464"/>
        <end position="467"/>
    </location>
    <ligand>
        <name>GTP</name>
        <dbReference type="ChEBI" id="CHEBI:37565"/>
    </ligand>
</feature>
<keyword evidence="4 9" id="KW-0963">Cytoplasm</keyword>
<dbReference type="InterPro" id="IPR004161">
    <property type="entry name" value="EFTu-like_2"/>
</dbReference>
<dbReference type="HAMAP" id="MF_00100_B">
    <property type="entry name" value="IF_2_B"/>
    <property type="match status" value="1"/>
</dbReference>
<dbReference type="InterPro" id="IPR005225">
    <property type="entry name" value="Small_GTP-bd"/>
</dbReference>
<dbReference type="RefSeq" id="WP_008596108.1">
    <property type="nucleotide sequence ID" value="NZ_AMRM01000007.1"/>
</dbReference>
<dbReference type="PATRIC" id="fig|391937.3.peg.1669"/>
<evidence type="ECO:0000256" key="1">
    <source>
        <dbReference type="ARBA" id="ARBA00004496"/>
    </source>
</evidence>
<evidence type="ECO:0000256" key="3">
    <source>
        <dbReference type="ARBA" id="ARBA00020675"/>
    </source>
</evidence>
<dbReference type="PANTHER" id="PTHR43381:SF5">
    <property type="entry name" value="TR-TYPE G DOMAIN-CONTAINING PROTEIN"/>
    <property type="match status" value="1"/>
</dbReference>
<dbReference type="Pfam" id="PF11987">
    <property type="entry name" value="IF-2"/>
    <property type="match status" value="1"/>
</dbReference>
<dbReference type="Pfam" id="PF00009">
    <property type="entry name" value="GTP_EFTU"/>
    <property type="match status" value="1"/>
</dbReference>
<reference evidence="14 15" key="1">
    <citation type="journal article" date="2012" name="J. Bacteriol.">
        <title>Genome Sequence of Nitratireductor pacificus Type Strain pht-3B.</title>
        <authorList>
            <person name="Lai Q."/>
            <person name="Li G."/>
            <person name="Shao Z."/>
        </authorList>
    </citation>
    <scope>NUCLEOTIDE SEQUENCE [LARGE SCALE GENOMIC DNA]</scope>
    <source>
        <strain evidence="15">pht-3B</strain>
    </source>
</reference>
<dbReference type="InterPro" id="IPR015760">
    <property type="entry name" value="TIF_IF2"/>
</dbReference>
<comment type="subcellular location">
    <subcellularLocation>
        <location evidence="1 9 11">Cytoplasm</location>
    </subcellularLocation>
</comment>